<protein>
    <submittedName>
        <fullName evidence="2">Uncharacterized protein</fullName>
    </submittedName>
</protein>
<evidence type="ECO:0000313" key="3">
    <source>
        <dbReference type="Proteomes" id="UP000243140"/>
    </source>
</evidence>
<dbReference type="EMBL" id="MVHV01000009">
    <property type="protein sequence ID" value="ORA82762.1"/>
    <property type="molecule type" value="Genomic_DNA"/>
</dbReference>
<name>A0ABX3SS87_MYCMA</name>
<gene>
    <name evidence="2" type="ORF">BST29_10910</name>
</gene>
<sequence>MVSGGAGRPSPAVAEQEPAVGEAAISADAADRRGVGAGEAVDAVADQVAPEQGDERPVDHFVHLLAGGAGNPCLTSPVNPVIETVERAVDEVIKRGSRRLCSRDSSTKTTKIDGCSAGMHTLKGTV</sequence>
<accession>A0ABX3SS87</accession>
<dbReference type="Proteomes" id="UP000243140">
    <property type="component" value="Unassembled WGS sequence"/>
</dbReference>
<evidence type="ECO:0000313" key="2">
    <source>
        <dbReference type="EMBL" id="ORA82762.1"/>
    </source>
</evidence>
<keyword evidence="3" id="KW-1185">Reference proteome</keyword>
<reference evidence="2 3" key="1">
    <citation type="submission" date="2017-02" db="EMBL/GenBank/DDBJ databases">
        <title>The new phylogeny of genus Mycobacterium.</title>
        <authorList>
            <person name="Tortoli E."/>
            <person name="Trovato A."/>
            <person name="Cirillo D.M."/>
        </authorList>
    </citation>
    <scope>NUCLEOTIDE SEQUENCE [LARGE SCALE GENOMIC DNA]</scope>
    <source>
        <strain evidence="2 3">IP1130001</strain>
    </source>
</reference>
<feature type="region of interest" description="Disordered" evidence="1">
    <location>
        <begin position="1"/>
        <end position="27"/>
    </location>
</feature>
<proteinExistence type="predicted"/>
<organism evidence="2 3">
    <name type="scientific">Mycobacterium malmoense</name>
    <dbReference type="NCBI Taxonomy" id="1780"/>
    <lineage>
        <taxon>Bacteria</taxon>
        <taxon>Bacillati</taxon>
        <taxon>Actinomycetota</taxon>
        <taxon>Actinomycetes</taxon>
        <taxon>Mycobacteriales</taxon>
        <taxon>Mycobacteriaceae</taxon>
        <taxon>Mycobacterium</taxon>
    </lineage>
</organism>
<comment type="caution">
    <text evidence="2">The sequence shown here is derived from an EMBL/GenBank/DDBJ whole genome shotgun (WGS) entry which is preliminary data.</text>
</comment>
<evidence type="ECO:0000256" key="1">
    <source>
        <dbReference type="SAM" id="MobiDB-lite"/>
    </source>
</evidence>